<evidence type="ECO:0000313" key="7">
    <source>
        <dbReference type="Proteomes" id="UP001206821"/>
    </source>
</evidence>
<dbReference type="RefSeq" id="WP_034803771.1">
    <property type="nucleotide sequence ID" value="NZ_CP073101.1"/>
</dbReference>
<dbReference type="InterPro" id="IPR010377">
    <property type="entry name" value="YabA"/>
</dbReference>
<reference evidence="6 7" key="1">
    <citation type="submission" date="2022-07" db="EMBL/GenBank/DDBJ databases">
        <title>Genomic and pangenome structural analysis of the polyextremophile Exiguobacterium.</title>
        <authorList>
            <person name="Shen L."/>
        </authorList>
    </citation>
    <scope>NUCLEOTIDE SEQUENCE [LARGE SCALE GENOMIC DNA]</scope>
    <source>
        <strain evidence="6 7">12_1</strain>
    </source>
</reference>
<evidence type="ECO:0000313" key="6">
    <source>
        <dbReference type="EMBL" id="MCT4795854.1"/>
    </source>
</evidence>
<keyword evidence="3" id="KW-0479">Metal-binding</keyword>
<keyword evidence="2" id="KW-0235">DNA replication</keyword>
<keyword evidence="7" id="KW-1185">Reference proteome</keyword>
<name>A0ABT2KZI4_9BACL</name>
<protein>
    <submittedName>
        <fullName evidence="6">DNA replication initiation control protein YabA</fullName>
    </submittedName>
</protein>
<organism evidence="6 7">
    <name type="scientific">Exiguobacterium alkaliphilum</name>
    <dbReference type="NCBI Taxonomy" id="1428684"/>
    <lineage>
        <taxon>Bacteria</taxon>
        <taxon>Bacillati</taxon>
        <taxon>Bacillota</taxon>
        <taxon>Bacilli</taxon>
        <taxon>Bacillales</taxon>
        <taxon>Bacillales Family XII. Incertae Sedis</taxon>
        <taxon>Exiguobacterium</taxon>
    </lineage>
</organism>
<dbReference type="Proteomes" id="UP001206821">
    <property type="component" value="Unassembled WGS sequence"/>
</dbReference>
<dbReference type="Pfam" id="PF06156">
    <property type="entry name" value="YabA"/>
    <property type="match status" value="1"/>
</dbReference>
<dbReference type="PIRSF" id="PIRSF021439">
    <property type="entry name" value="DUF972"/>
    <property type="match status" value="1"/>
</dbReference>
<dbReference type="NCBIfam" id="NF009644">
    <property type="entry name" value="PRK13169.1-5"/>
    <property type="match status" value="1"/>
</dbReference>
<evidence type="ECO:0000256" key="1">
    <source>
        <dbReference type="ARBA" id="ARBA00022490"/>
    </source>
</evidence>
<sequence>MDKKEVMMRVDAIEQQMQLLTEHLGVLKEQLAYLLEENQHMYLENHHLREKVEQLAEVETTDGDAQIALSGKGQNNLAALYQEGFHICNLHYGQVRKDGDCLFCMSMLNKH</sequence>
<gene>
    <name evidence="6" type="primary">yabA</name>
    <name evidence="6" type="ORF">NQG31_09860</name>
</gene>
<evidence type="ECO:0000256" key="5">
    <source>
        <dbReference type="ARBA" id="ARBA00022880"/>
    </source>
</evidence>
<proteinExistence type="predicted"/>
<evidence type="ECO:0000256" key="2">
    <source>
        <dbReference type="ARBA" id="ARBA00022705"/>
    </source>
</evidence>
<dbReference type="EMBL" id="JANIEK010000038">
    <property type="protein sequence ID" value="MCT4795854.1"/>
    <property type="molecule type" value="Genomic_DNA"/>
</dbReference>
<accession>A0ABT2KZI4</accession>
<comment type="caution">
    <text evidence="6">The sequence shown here is derived from an EMBL/GenBank/DDBJ whole genome shotgun (WGS) entry which is preliminary data.</text>
</comment>
<evidence type="ECO:0000256" key="3">
    <source>
        <dbReference type="ARBA" id="ARBA00022723"/>
    </source>
</evidence>
<keyword evidence="4" id="KW-0862">Zinc</keyword>
<keyword evidence="5" id="KW-0236">DNA replication inhibitor</keyword>
<keyword evidence="1" id="KW-0963">Cytoplasm</keyword>
<evidence type="ECO:0000256" key="4">
    <source>
        <dbReference type="ARBA" id="ARBA00022833"/>
    </source>
</evidence>